<dbReference type="Proteomes" id="UP000542674">
    <property type="component" value="Unassembled WGS sequence"/>
</dbReference>
<evidence type="ECO:0000313" key="2">
    <source>
        <dbReference type="EMBL" id="MBB4965170.1"/>
    </source>
</evidence>
<name>A0A7W7T238_9PSEU</name>
<proteinExistence type="predicted"/>
<evidence type="ECO:0000256" key="1">
    <source>
        <dbReference type="SAM" id="MobiDB-lite"/>
    </source>
</evidence>
<gene>
    <name evidence="2" type="ORF">F4559_002529</name>
</gene>
<evidence type="ECO:0000313" key="3">
    <source>
        <dbReference type="Proteomes" id="UP000542674"/>
    </source>
</evidence>
<organism evidence="2 3">
    <name type="scientific">Saccharothrix violaceirubra</name>
    <dbReference type="NCBI Taxonomy" id="413306"/>
    <lineage>
        <taxon>Bacteria</taxon>
        <taxon>Bacillati</taxon>
        <taxon>Actinomycetota</taxon>
        <taxon>Actinomycetes</taxon>
        <taxon>Pseudonocardiales</taxon>
        <taxon>Pseudonocardiaceae</taxon>
        <taxon>Saccharothrix</taxon>
    </lineage>
</organism>
<dbReference type="AlphaFoldDB" id="A0A7W7T238"/>
<feature type="compositionally biased region" description="Basic and acidic residues" evidence="1">
    <location>
        <begin position="49"/>
        <end position="59"/>
    </location>
</feature>
<comment type="caution">
    <text evidence="2">The sequence shown here is derived from an EMBL/GenBank/DDBJ whole genome shotgun (WGS) entry which is preliminary data.</text>
</comment>
<accession>A0A7W7T238</accession>
<feature type="region of interest" description="Disordered" evidence="1">
    <location>
        <begin position="35"/>
        <end position="59"/>
    </location>
</feature>
<dbReference type="EMBL" id="JACHJS010000001">
    <property type="protein sequence ID" value="MBB4965170.1"/>
    <property type="molecule type" value="Genomic_DNA"/>
</dbReference>
<keyword evidence="3" id="KW-1185">Reference proteome</keyword>
<dbReference type="RefSeq" id="WP_184668589.1">
    <property type="nucleotide sequence ID" value="NZ_BAABAI010000013.1"/>
</dbReference>
<protein>
    <submittedName>
        <fullName evidence="2">Uncharacterized protein</fullName>
    </submittedName>
</protein>
<reference evidence="2 3" key="1">
    <citation type="submission" date="2020-08" db="EMBL/GenBank/DDBJ databases">
        <title>Sequencing the genomes of 1000 actinobacteria strains.</title>
        <authorList>
            <person name="Klenk H.-P."/>
        </authorList>
    </citation>
    <scope>NUCLEOTIDE SEQUENCE [LARGE SCALE GENOMIC DNA]</scope>
    <source>
        <strain evidence="2 3">DSM 45084</strain>
    </source>
</reference>
<sequence length="59" mass="6597">MVQRAVESHTQWVERLHPRLTAPDAADFVVAAGGKRRSLSDPGPGVDLDWFRKIPQSDE</sequence>